<keyword evidence="10" id="KW-0067">ATP-binding</keyword>
<comment type="catalytic activity">
    <reaction evidence="15">
        <text>2-[(2R,5Z)-2-carboxy-4-methylthiazol-5(2H)-ylidene]ethyl phosphate + 4-amino-2-methyl-5-(diphosphooxymethyl)pyrimidine + 2 H(+) = thiamine phosphate + CO2 + diphosphate</text>
        <dbReference type="Rhea" id="RHEA:47844"/>
        <dbReference type="ChEBI" id="CHEBI:15378"/>
        <dbReference type="ChEBI" id="CHEBI:16526"/>
        <dbReference type="ChEBI" id="CHEBI:33019"/>
        <dbReference type="ChEBI" id="CHEBI:37575"/>
        <dbReference type="ChEBI" id="CHEBI:57841"/>
        <dbReference type="ChEBI" id="CHEBI:62899"/>
        <dbReference type="EC" id="2.5.1.3"/>
    </reaction>
</comment>
<comment type="pathway">
    <text evidence="5">Cofactor biosynthesis; thiamine diphosphate biosynthesis; thiamine phosphate from 4-amino-2-methyl-5-diphosphomethylpyrimidine and 4-methyl-5-(2-phosphoethyl)-thiazole: step 1/1.</text>
</comment>
<evidence type="ECO:0000256" key="17">
    <source>
        <dbReference type="ARBA" id="ARBA00061283"/>
    </source>
</evidence>
<name>A0A401GGC5_9APHY</name>
<evidence type="ECO:0000256" key="11">
    <source>
        <dbReference type="ARBA" id="ARBA00022842"/>
    </source>
</evidence>
<dbReference type="GO" id="GO:0005737">
    <property type="term" value="C:cytoplasm"/>
    <property type="evidence" value="ECO:0007669"/>
    <property type="project" value="TreeGrafter"/>
</dbReference>
<evidence type="ECO:0000256" key="3">
    <source>
        <dbReference type="ARBA" id="ARBA00003814"/>
    </source>
</evidence>
<evidence type="ECO:0000256" key="14">
    <source>
        <dbReference type="ARBA" id="ARBA00047851"/>
    </source>
</evidence>
<organism evidence="19 20">
    <name type="scientific">Sparassis crispa</name>
    <dbReference type="NCBI Taxonomy" id="139825"/>
    <lineage>
        <taxon>Eukaryota</taxon>
        <taxon>Fungi</taxon>
        <taxon>Dikarya</taxon>
        <taxon>Basidiomycota</taxon>
        <taxon>Agaricomycotina</taxon>
        <taxon>Agaricomycetes</taxon>
        <taxon>Polyporales</taxon>
        <taxon>Sparassidaceae</taxon>
        <taxon>Sparassis</taxon>
    </lineage>
</organism>
<evidence type="ECO:0000256" key="13">
    <source>
        <dbReference type="ARBA" id="ARBA00047334"/>
    </source>
</evidence>
<reference evidence="19 20" key="1">
    <citation type="journal article" date="2018" name="Sci. Rep.">
        <title>Genome sequence of the cauliflower mushroom Sparassis crispa (Hanabiratake) and its association with beneficial usage.</title>
        <authorList>
            <person name="Kiyama R."/>
            <person name="Furutani Y."/>
            <person name="Kawaguchi K."/>
            <person name="Nakanishi T."/>
        </authorList>
    </citation>
    <scope>NUCLEOTIDE SEQUENCE [LARGE SCALE GENOMIC DNA]</scope>
</reference>
<keyword evidence="20" id="KW-1185">Reference proteome</keyword>
<dbReference type="PRINTS" id="PR01099">
    <property type="entry name" value="HYETHTZKNASE"/>
</dbReference>
<dbReference type="Gene3D" id="3.20.20.70">
    <property type="entry name" value="Aldolase class I"/>
    <property type="match status" value="1"/>
</dbReference>
<dbReference type="STRING" id="139825.A0A401GGC5"/>
<dbReference type="RefSeq" id="XP_027612132.1">
    <property type="nucleotide sequence ID" value="XM_027756331.1"/>
</dbReference>
<comment type="similarity">
    <text evidence="16">In the C-terminal section; belongs to the Thz kinase family.</text>
</comment>
<protein>
    <submittedName>
        <fullName evidence="19">Probable thiamine biosynthetic bifunctional</fullName>
    </submittedName>
</protein>
<comment type="catalytic activity">
    <reaction evidence="13">
        <text>4-methyl-5-(2-phosphooxyethyl)-thiazole + 4-amino-2-methyl-5-(diphosphooxymethyl)pyrimidine + H(+) = thiamine phosphate + diphosphate</text>
        <dbReference type="Rhea" id="RHEA:22328"/>
        <dbReference type="ChEBI" id="CHEBI:15378"/>
        <dbReference type="ChEBI" id="CHEBI:33019"/>
        <dbReference type="ChEBI" id="CHEBI:37575"/>
        <dbReference type="ChEBI" id="CHEBI:57841"/>
        <dbReference type="ChEBI" id="CHEBI:58296"/>
        <dbReference type="EC" id="2.5.1.3"/>
    </reaction>
</comment>
<gene>
    <name evidence="19" type="ORF">SCP_0309460</name>
</gene>
<evidence type="ECO:0000256" key="16">
    <source>
        <dbReference type="ARBA" id="ARBA00061146"/>
    </source>
</evidence>
<dbReference type="SUPFAM" id="SSF53613">
    <property type="entry name" value="Ribokinase-like"/>
    <property type="match status" value="1"/>
</dbReference>
<evidence type="ECO:0000256" key="2">
    <source>
        <dbReference type="ARBA" id="ARBA00001946"/>
    </source>
</evidence>
<dbReference type="Proteomes" id="UP000287166">
    <property type="component" value="Unassembled WGS sequence"/>
</dbReference>
<dbReference type="GO" id="GO:0004789">
    <property type="term" value="F:thiamine-phosphate diphosphorylase activity"/>
    <property type="evidence" value="ECO:0007669"/>
    <property type="project" value="UniProtKB-EC"/>
</dbReference>
<dbReference type="OrthoDB" id="4994at2759"/>
<dbReference type="PANTHER" id="PTHR20857:SF23">
    <property type="entry name" value="THIAMINE BIOSYNTHETIC BIFUNCTIONAL ENZYME"/>
    <property type="match status" value="1"/>
</dbReference>
<keyword evidence="9" id="KW-0418">Kinase</keyword>
<evidence type="ECO:0000256" key="8">
    <source>
        <dbReference type="ARBA" id="ARBA00022741"/>
    </source>
</evidence>
<dbReference type="FunCoup" id="A0A401GGC5">
    <property type="interactions" value="300"/>
</dbReference>
<dbReference type="GO" id="GO:0000287">
    <property type="term" value="F:magnesium ion binding"/>
    <property type="evidence" value="ECO:0007669"/>
    <property type="project" value="InterPro"/>
</dbReference>
<dbReference type="Gene3D" id="3.40.1190.20">
    <property type="match status" value="1"/>
</dbReference>
<dbReference type="GeneID" id="38778136"/>
<dbReference type="GO" id="GO:0004417">
    <property type="term" value="F:hydroxyethylthiazole kinase activity"/>
    <property type="evidence" value="ECO:0007669"/>
    <property type="project" value="UniProtKB-EC"/>
</dbReference>
<keyword evidence="8" id="KW-0547">Nucleotide-binding</keyword>
<evidence type="ECO:0000256" key="7">
    <source>
        <dbReference type="ARBA" id="ARBA00022723"/>
    </source>
</evidence>
<dbReference type="GO" id="GO:0005524">
    <property type="term" value="F:ATP binding"/>
    <property type="evidence" value="ECO:0007669"/>
    <property type="project" value="UniProtKB-KW"/>
</dbReference>
<evidence type="ECO:0000259" key="18">
    <source>
        <dbReference type="Pfam" id="PF02581"/>
    </source>
</evidence>
<dbReference type="InterPro" id="IPR000417">
    <property type="entry name" value="Hyethyz_kinase"/>
</dbReference>
<proteinExistence type="inferred from homology"/>
<dbReference type="Pfam" id="PF02110">
    <property type="entry name" value="HK"/>
    <property type="match status" value="1"/>
</dbReference>
<evidence type="ECO:0000256" key="12">
    <source>
        <dbReference type="ARBA" id="ARBA00022977"/>
    </source>
</evidence>
<evidence type="ECO:0000256" key="10">
    <source>
        <dbReference type="ARBA" id="ARBA00022840"/>
    </source>
</evidence>
<feature type="domain" description="Thiamine phosphate synthase/TenI" evidence="18">
    <location>
        <begin position="12"/>
        <end position="204"/>
    </location>
</feature>
<dbReference type="FunFam" id="3.20.20.70:FF:000104">
    <property type="entry name" value="Thiamine biosynthetic bifunctional enzyme"/>
    <property type="match status" value="1"/>
</dbReference>
<dbReference type="InterPro" id="IPR029056">
    <property type="entry name" value="Ribokinase-like"/>
</dbReference>
<dbReference type="InterPro" id="IPR022998">
    <property type="entry name" value="ThiamineP_synth_TenI"/>
</dbReference>
<dbReference type="InterPro" id="IPR034291">
    <property type="entry name" value="TMP_synthase"/>
</dbReference>
<sequence>MAQTKPVVDYSLYLVTGRDLLPPGKDYFESLEESLQGGVTLVQIREKTADTREFLEIARQSQAICRKYNVLILINDRIDIALAIGADGVHIGQTDMPFAAARALLPPHAVIGVTCNTVEHVRKAVADGADYVGVGPVWSTQTKALTSPVVGVRGIGEMLAMLDGTNVKAVAIAGIKSTNVLHCLHGSISTTGRALDGVAVVSDIVASPEPRSAAQRIATTVRAFKACSHNTFSLSHLPTRPAYTARGILAHVGANLEAVKKFSPLTQQITNNVVTTQSANATLALGASPIMATSPEEMADLSKAIGALLINFGTIQNLDGMLSAGRHANINRKPVVFDPVGVGATRYRMDSADALLNTWQATVIKGNAGELGALAKSLEVQAKGVDSVGKGFSDPAAFVRTLAREERCVVVLTGVVDWVSDGTVVVRLSNGHPLLSGITGSGCMVGTAVAVFCGGASMAVNAARAPGAEEDAQLVRGDMLVAAVGGVLAITVASEFAAARADVKGSGTFLPAFIDELGSLTAQKITEAAKIEVL</sequence>
<evidence type="ECO:0000256" key="9">
    <source>
        <dbReference type="ARBA" id="ARBA00022777"/>
    </source>
</evidence>
<evidence type="ECO:0000256" key="4">
    <source>
        <dbReference type="ARBA" id="ARBA00004868"/>
    </source>
</evidence>
<dbReference type="HAMAP" id="MF_00228">
    <property type="entry name" value="Thz_kinase"/>
    <property type="match status" value="1"/>
</dbReference>
<dbReference type="NCBIfam" id="TIGR00693">
    <property type="entry name" value="thiE"/>
    <property type="match status" value="1"/>
</dbReference>
<comment type="pathway">
    <text evidence="4">Cofactor biosynthesis; thiamine diphosphate biosynthesis; 4-methyl-5-(2-phosphoethyl)-thiazole from 5-(2-hydroxyethyl)-4-methylthiazole: step 1/1.</text>
</comment>
<evidence type="ECO:0000256" key="1">
    <source>
        <dbReference type="ARBA" id="ARBA00001771"/>
    </source>
</evidence>
<dbReference type="InterPro" id="IPR013785">
    <property type="entry name" value="Aldolase_TIM"/>
</dbReference>
<dbReference type="CDD" id="cd01170">
    <property type="entry name" value="THZ_kinase"/>
    <property type="match status" value="1"/>
</dbReference>
<evidence type="ECO:0000256" key="15">
    <source>
        <dbReference type="ARBA" id="ARBA00047883"/>
    </source>
</evidence>
<comment type="similarity">
    <text evidence="17">In the N-terminal section; belongs to the thiamine-phosphate synthase family.</text>
</comment>
<comment type="caution">
    <text evidence="19">The sequence shown here is derived from an EMBL/GenBank/DDBJ whole genome shotgun (WGS) entry which is preliminary data.</text>
</comment>
<dbReference type="InParanoid" id="A0A401GGC5"/>
<evidence type="ECO:0000256" key="5">
    <source>
        <dbReference type="ARBA" id="ARBA00005165"/>
    </source>
</evidence>
<keyword evidence="12" id="KW-0784">Thiamine biosynthesis</keyword>
<dbReference type="NCBIfam" id="NF006830">
    <property type="entry name" value="PRK09355.1"/>
    <property type="match status" value="1"/>
</dbReference>
<dbReference type="InterPro" id="IPR036206">
    <property type="entry name" value="ThiamineP_synth_sf"/>
</dbReference>
<dbReference type="EMBL" id="BFAD01000003">
    <property type="protein sequence ID" value="GBE81219.1"/>
    <property type="molecule type" value="Genomic_DNA"/>
</dbReference>
<comment type="catalytic activity">
    <reaction evidence="14">
        <text>2-(2-carboxy-4-methylthiazol-5-yl)ethyl phosphate + 4-amino-2-methyl-5-(diphosphooxymethyl)pyrimidine + 2 H(+) = thiamine phosphate + CO2 + diphosphate</text>
        <dbReference type="Rhea" id="RHEA:47848"/>
        <dbReference type="ChEBI" id="CHEBI:15378"/>
        <dbReference type="ChEBI" id="CHEBI:16526"/>
        <dbReference type="ChEBI" id="CHEBI:33019"/>
        <dbReference type="ChEBI" id="CHEBI:37575"/>
        <dbReference type="ChEBI" id="CHEBI:57841"/>
        <dbReference type="ChEBI" id="CHEBI:62890"/>
        <dbReference type="EC" id="2.5.1.3"/>
    </reaction>
</comment>
<accession>A0A401GGC5</accession>
<comment type="catalytic activity">
    <reaction evidence="1">
        <text>5-(2-hydroxyethyl)-4-methylthiazole + ATP = 4-methyl-5-(2-phosphooxyethyl)-thiazole + ADP + H(+)</text>
        <dbReference type="Rhea" id="RHEA:24212"/>
        <dbReference type="ChEBI" id="CHEBI:15378"/>
        <dbReference type="ChEBI" id="CHEBI:17957"/>
        <dbReference type="ChEBI" id="CHEBI:30616"/>
        <dbReference type="ChEBI" id="CHEBI:58296"/>
        <dbReference type="ChEBI" id="CHEBI:456216"/>
        <dbReference type="EC" id="2.7.1.50"/>
    </reaction>
</comment>
<comment type="function">
    <text evidence="3">Condenses 4-methyl-5-(beta-hydroxyethyl)thiazole monophosphate (THZ-P) and 2-methyl-4-amino-5-hydroxymethyl pyrimidine pyrophosphate (HMP-PP) to form thiamine monophosphate (TMP).</text>
</comment>
<dbReference type="Pfam" id="PF02581">
    <property type="entry name" value="TMP-TENI"/>
    <property type="match status" value="1"/>
</dbReference>
<dbReference type="HAMAP" id="MF_00097">
    <property type="entry name" value="TMP_synthase"/>
    <property type="match status" value="1"/>
</dbReference>
<comment type="cofactor">
    <cofactor evidence="2">
        <name>Mg(2+)</name>
        <dbReference type="ChEBI" id="CHEBI:18420"/>
    </cofactor>
</comment>
<keyword evidence="11" id="KW-0460">Magnesium</keyword>
<dbReference type="PANTHER" id="PTHR20857">
    <property type="entry name" value="THIAMINE-PHOSPHATE PYROPHOSPHORYLASE"/>
    <property type="match status" value="1"/>
</dbReference>
<evidence type="ECO:0000256" key="6">
    <source>
        <dbReference type="ARBA" id="ARBA00022679"/>
    </source>
</evidence>
<evidence type="ECO:0000313" key="20">
    <source>
        <dbReference type="Proteomes" id="UP000287166"/>
    </source>
</evidence>
<evidence type="ECO:0000313" key="19">
    <source>
        <dbReference type="EMBL" id="GBE81219.1"/>
    </source>
</evidence>
<keyword evidence="6" id="KW-0808">Transferase</keyword>
<dbReference type="GO" id="GO:0009228">
    <property type="term" value="P:thiamine biosynthetic process"/>
    <property type="evidence" value="ECO:0007669"/>
    <property type="project" value="UniProtKB-KW"/>
</dbReference>
<dbReference type="GO" id="GO:0009229">
    <property type="term" value="P:thiamine diphosphate biosynthetic process"/>
    <property type="evidence" value="ECO:0007669"/>
    <property type="project" value="UniProtKB-UniPathway"/>
</dbReference>
<dbReference type="CDD" id="cd00564">
    <property type="entry name" value="TMP_TenI"/>
    <property type="match status" value="1"/>
</dbReference>
<keyword evidence="7" id="KW-0479">Metal-binding</keyword>
<dbReference type="SUPFAM" id="SSF51391">
    <property type="entry name" value="Thiamin phosphate synthase"/>
    <property type="match status" value="1"/>
</dbReference>
<dbReference type="AlphaFoldDB" id="A0A401GGC5"/>
<dbReference type="UniPathway" id="UPA00060">
    <property type="reaction ID" value="UER00139"/>
</dbReference>